<dbReference type="GO" id="GO:0006431">
    <property type="term" value="P:methionyl-tRNA aminoacylation"/>
    <property type="evidence" value="ECO:0007669"/>
    <property type="project" value="InterPro"/>
</dbReference>
<dbReference type="CDD" id="cd00814">
    <property type="entry name" value="MetRS_core"/>
    <property type="match status" value="1"/>
</dbReference>
<dbReference type="SUPFAM" id="SSF57770">
    <property type="entry name" value="Methionyl-tRNA synthetase (MetRS), Zn-domain"/>
    <property type="match status" value="1"/>
</dbReference>
<keyword evidence="11 15" id="KW-0030">Aminoacyl-tRNA synthetase</keyword>
<dbReference type="InterPro" id="IPR029038">
    <property type="entry name" value="MetRS_Zn"/>
</dbReference>
<evidence type="ECO:0000256" key="10">
    <source>
        <dbReference type="ARBA" id="ARBA00022917"/>
    </source>
</evidence>
<name>V4M027_EUTSA</name>
<dbReference type="GO" id="GO:0005524">
    <property type="term" value="F:ATP binding"/>
    <property type="evidence" value="ECO:0007669"/>
    <property type="project" value="UniProtKB-KW"/>
</dbReference>
<dbReference type="InterPro" id="IPR012340">
    <property type="entry name" value="NA-bd_OB-fold"/>
</dbReference>
<dbReference type="HAMAP" id="MF_00098">
    <property type="entry name" value="Met_tRNA_synth_type1"/>
    <property type="match status" value="1"/>
</dbReference>
<feature type="compositionally biased region" description="Basic and acidic residues" evidence="16">
    <location>
        <begin position="601"/>
        <end position="612"/>
    </location>
</feature>
<evidence type="ECO:0000256" key="13">
    <source>
        <dbReference type="ARBA" id="ARBA00047364"/>
    </source>
</evidence>
<dbReference type="GO" id="GO:0017101">
    <property type="term" value="C:aminoacyl-tRNA synthetase multienzyme complex"/>
    <property type="evidence" value="ECO:0007669"/>
    <property type="project" value="TreeGrafter"/>
</dbReference>
<dbReference type="FunFam" id="2.20.28.20:FF:000001">
    <property type="entry name" value="Methionine--tRNA ligase"/>
    <property type="match status" value="1"/>
</dbReference>
<dbReference type="OMA" id="HLNTTEY"/>
<evidence type="ECO:0000256" key="15">
    <source>
        <dbReference type="RuleBase" id="RU363039"/>
    </source>
</evidence>
<dbReference type="InterPro" id="IPR015413">
    <property type="entry name" value="Methionyl/Leucyl_tRNA_Synth"/>
</dbReference>
<evidence type="ECO:0000256" key="3">
    <source>
        <dbReference type="ARBA" id="ARBA00012838"/>
    </source>
</evidence>
<keyword evidence="5 14" id="KW-0820">tRNA-binding</keyword>
<keyword evidence="19" id="KW-1185">Reference proteome</keyword>
<dbReference type="Gene3D" id="3.40.50.620">
    <property type="entry name" value="HUPs"/>
    <property type="match status" value="1"/>
</dbReference>
<evidence type="ECO:0000256" key="9">
    <source>
        <dbReference type="ARBA" id="ARBA00022884"/>
    </source>
</evidence>
<dbReference type="Pfam" id="PF09334">
    <property type="entry name" value="tRNA-synt_1g"/>
    <property type="match status" value="1"/>
</dbReference>
<dbReference type="GO" id="GO:0009791">
    <property type="term" value="P:post-embryonic development"/>
    <property type="evidence" value="ECO:0007669"/>
    <property type="project" value="UniProtKB-ARBA"/>
</dbReference>
<organism evidence="18 19">
    <name type="scientific">Eutrema salsugineum</name>
    <name type="common">Saltwater cress</name>
    <name type="synonym">Sisymbrium salsugineum</name>
    <dbReference type="NCBI Taxonomy" id="72664"/>
    <lineage>
        <taxon>Eukaryota</taxon>
        <taxon>Viridiplantae</taxon>
        <taxon>Streptophyta</taxon>
        <taxon>Embryophyta</taxon>
        <taxon>Tracheophyta</taxon>
        <taxon>Spermatophyta</taxon>
        <taxon>Magnoliopsida</taxon>
        <taxon>eudicotyledons</taxon>
        <taxon>Gunneridae</taxon>
        <taxon>Pentapetalae</taxon>
        <taxon>rosids</taxon>
        <taxon>malvids</taxon>
        <taxon>Brassicales</taxon>
        <taxon>Brassicaceae</taxon>
        <taxon>Eutremeae</taxon>
        <taxon>Eutrema</taxon>
    </lineage>
</organism>
<keyword evidence="9 14" id="KW-0694">RNA-binding</keyword>
<dbReference type="Pfam" id="PF19303">
    <property type="entry name" value="Anticodon_3"/>
    <property type="match status" value="1"/>
</dbReference>
<evidence type="ECO:0000256" key="2">
    <source>
        <dbReference type="ARBA" id="ARBA00005594"/>
    </source>
</evidence>
<dbReference type="EC" id="6.1.1.10" evidence="3"/>
<evidence type="ECO:0000259" key="17">
    <source>
        <dbReference type="PROSITE" id="PS50886"/>
    </source>
</evidence>
<dbReference type="NCBIfam" id="TIGR00398">
    <property type="entry name" value="metG"/>
    <property type="match status" value="1"/>
</dbReference>
<dbReference type="eggNOG" id="KOG1247">
    <property type="taxonomic scope" value="Eukaryota"/>
</dbReference>
<evidence type="ECO:0000256" key="8">
    <source>
        <dbReference type="ARBA" id="ARBA00022840"/>
    </source>
</evidence>
<dbReference type="OrthoDB" id="5844513at2759"/>
<evidence type="ECO:0000256" key="12">
    <source>
        <dbReference type="ARBA" id="ARBA00030904"/>
    </source>
</evidence>
<evidence type="ECO:0000256" key="11">
    <source>
        <dbReference type="ARBA" id="ARBA00023146"/>
    </source>
</evidence>
<dbReference type="GO" id="GO:0005829">
    <property type="term" value="C:cytosol"/>
    <property type="evidence" value="ECO:0007669"/>
    <property type="project" value="TreeGrafter"/>
</dbReference>
<dbReference type="FunFam" id="1.10.730.10:FF:000024">
    <property type="entry name" value="Methionine--tRNA ligase cytoplasmic"/>
    <property type="match status" value="1"/>
</dbReference>
<dbReference type="PRINTS" id="PR01041">
    <property type="entry name" value="TRNASYNTHMET"/>
</dbReference>
<evidence type="ECO:0000256" key="6">
    <source>
        <dbReference type="ARBA" id="ARBA00022598"/>
    </source>
</evidence>
<keyword evidence="10 15" id="KW-0648">Protein biosynthesis</keyword>
<evidence type="ECO:0000256" key="7">
    <source>
        <dbReference type="ARBA" id="ARBA00022741"/>
    </source>
</evidence>
<keyword evidence="7 15" id="KW-0547">Nucleotide-binding</keyword>
<evidence type="ECO:0000256" key="1">
    <source>
        <dbReference type="ARBA" id="ARBA00004496"/>
    </source>
</evidence>
<dbReference type="CDD" id="cd07957">
    <property type="entry name" value="Anticodon_Ia_Met"/>
    <property type="match status" value="1"/>
</dbReference>
<dbReference type="eggNOG" id="KOG2241">
    <property type="taxonomic scope" value="Eukaryota"/>
</dbReference>
<dbReference type="InterPro" id="IPR014758">
    <property type="entry name" value="Met-tRNA_synth"/>
</dbReference>
<dbReference type="FunFam" id="2.40.50.140:FF:000047">
    <property type="entry name" value="tyrosine--tRNA ligase, cytoplasmic isoform X2"/>
    <property type="match status" value="1"/>
</dbReference>
<evidence type="ECO:0000256" key="14">
    <source>
        <dbReference type="PROSITE-ProRule" id="PRU00209"/>
    </source>
</evidence>
<dbReference type="PROSITE" id="PS00178">
    <property type="entry name" value="AA_TRNA_LIGASE_I"/>
    <property type="match status" value="1"/>
</dbReference>
<keyword evidence="8 15" id="KW-0067">ATP-binding</keyword>
<dbReference type="PANTHER" id="PTHR45765:SF1">
    <property type="entry name" value="METHIONINE--TRNA LIGASE, CYTOPLASMIC"/>
    <property type="match status" value="1"/>
</dbReference>
<dbReference type="STRING" id="72664.V4M027"/>
<dbReference type="GO" id="GO:0048608">
    <property type="term" value="P:reproductive structure development"/>
    <property type="evidence" value="ECO:0007669"/>
    <property type="project" value="UniProtKB-ARBA"/>
</dbReference>
<dbReference type="GO" id="GO:0000049">
    <property type="term" value="F:tRNA binding"/>
    <property type="evidence" value="ECO:0007669"/>
    <property type="project" value="UniProtKB-UniRule"/>
</dbReference>
<dbReference type="Gene3D" id="1.10.730.10">
    <property type="entry name" value="Isoleucyl-tRNA Synthetase, Domain 1"/>
    <property type="match status" value="1"/>
</dbReference>
<dbReference type="InterPro" id="IPR033911">
    <property type="entry name" value="MetRS_core"/>
</dbReference>
<feature type="region of interest" description="Disordered" evidence="16">
    <location>
        <begin position="582"/>
        <end position="630"/>
    </location>
</feature>
<sequence length="794" mass="89495">MEDGDGNAPRLPIPGMRNILITSALPYVNNVPHLGNIIGCVLSADVFARFCRLLGYNVIYICGTDEYGTATETKALEENCTPKEICDKYHAIHKEVYDWFEISFDKFGRTSTPEQTEVSQAIFKKLFENNFLSENTMQQLYCDTCQKFLADRLVEGSCPHEACNYDSARGDQCEKCGKLLNPTELKDPRCKVCRTTPRIRDTDHLFIELPLLEDKLEEYINETSVAGSWSQNAIQTTKAWLKEGLKQRCITRDLKWGVPVPHEKYNEKVFYVWFDAPIGYVSITSCYTSEWEKWWKNPENVELYQFMGKDNVPFHTVMFPSTQLGTGENWTMMKTISVTEYLNYEAGKFSKSKGVGVFGNDVKDTNIPVEVWRYYLLTNRPEVSDTLFTWDDLQAKLTGELLNNLGNFVNRVLSFIAKPEPAGYGSVIPDAPGAESHHLTKVLAEKVGNFVNQYIEAMEKVKLKQGLKIAMSISSEGNAYLQGNQFWKLYKEDKPSCDIVLRTAAGLVHLLAQLLEPFMPSFSREVFKQLNLPPHFSLSAEKVSLASKPWEILPPGHKIGTPQPLFKELKDEEVQQYREKFAGSQADRRARDAEAANMAEQLKKTKLSDAKKQKASKGAGKSQPQPAADREITMARLDIRVGKILKAEKHPNADALYVEEIDVGGEIRTVVSGLVKYIPLEEMQNRMVCVLCNLKPAKMRDIMSQAMVLAATSSDGSKVELVEPPKSSKIGERVRFPGFEGEPDDVLNPKKKIWETLVVDLHTDENLVACYKDLPFTTDAGVCKVSSISNGTIR</sequence>
<dbReference type="KEGG" id="eus:EUTSA_v10024450mg"/>
<dbReference type="Gene3D" id="2.20.28.20">
    <property type="entry name" value="Methionyl-tRNA synthetase, Zn-domain"/>
    <property type="match status" value="1"/>
</dbReference>
<proteinExistence type="inferred from homology"/>
<dbReference type="EMBL" id="KI517384">
    <property type="protein sequence ID" value="ESQ56310.1"/>
    <property type="molecule type" value="Genomic_DNA"/>
</dbReference>
<evidence type="ECO:0000313" key="19">
    <source>
        <dbReference type="Proteomes" id="UP000030689"/>
    </source>
</evidence>
<keyword evidence="4" id="KW-0963">Cytoplasm</keyword>
<dbReference type="InterPro" id="IPR014729">
    <property type="entry name" value="Rossmann-like_a/b/a_fold"/>
</dbReference>
<dbReference type="SUPFAM" id="SSF52374">
    <property type="entry name" value="Nucleotidylyl transferase"/>
    <property type="match status" value="1"/>
</dbReference>
<dbReference type="InterPro" id="IPR001412">
    <property type="entry name" value="aa-tRNA-synth_I_CS"/>
</dbReference>
<keyword evidence="6 15" id="KW-0436">Ligase</keyword>
<accession>V4M027</accession>
<dbReference type="GO" id="GO:0004825">
    <property type="term" value="F:methionine-tRNA ligase activity"/>
    <property type="evidence" value="ECO:0007669"/>
    <property type="project" value="UniProtKB-EC"/>
</dbReference>
<comment type="similarity">
    <text evidence="2 15">Belongs to the class-I aminoacyl-tRNA synthetase family.</text>
</comment>
<evidence type="ECO:0000313" key="18">
    <source>
        <dbReference type="EMBL" id="ESQ56310.1"/>
    </source>
</evidence>
<dbReference type="SUPFAM" id="SSF50249">
    <property type="entry name" value="Nucleic acid-binding proteins"/>
    <property type="match status" value="1"/>
</dbReference>
<dbReference type="AlphaFoldDB" id="V4M027"/>
<dbReference type="InterPro" id="IPR041872">
    <property type="entry name" value="Anticodon_Met"/>
</dbReference>
<dbReference type="InterPro" id="IPR009080">
    <property type="entry name" value="tRNAsynth_Ia_anticodon-bd"/>
</dbReference>
<feature type="domain" description="TRNA-binding" evidence="17">
    <location>
        <begin position="633"/>
        <end position="735"/>
    </location>
</feature>
<dbReference type="CDD" id="cd02799">
    <property type="entry name" value="tRNA_bind_EMAP-II_like"/>
    <property type="match status" value="1"/>
</dbReference>
<reference evidence="18 19" key="1">
    <citation type="journal article" date="2013" name="Front. Plant Sci.">
        <title>The Reference Genome of the Halophytic Plant Eutrema salsugineum.</title>
        <authorList>
            <person name="Yang R."/>
            <person name="Jarvis D.E."/>
            <person name="Chen H."/>
            <person name="Beilstein M.A."/>
            <person name="Grimwood J."/>
            <person name="Jenkins J."/>
            <person name="Shu S."/>
            <person name="Prochnik S."/>
            <person name="Xin M."/>
            <person name="Ma C."/>
            <person name="Schmutz J."/>
            <person name="Wing R.A."/>
            <person name="Mitchell-Olds T."/>
            <person name="Schumaker K.S."/>
            <person name="Wang X."/>
        </authorList>
    </citation>
    <scope>NUCLEOTIDE SEQUENCE [LARGE SCALE GENOMIC DNA]</scope>
</reference>
<dbReference type="PROSITE" id="PS50886">
    <property type="entry name" value="TRBD"/>
    <property type="match status" value="1"/>
</dbReference>
<dbReference type="Gramene" id="ESQ56310">
    <property type="protein sequence ID" value="ESQ56310"/>
    <property type="gene ID" value="EUTSA_v10024450mg"/>
</dbReference>
<protein>
    <recommendedName>
        <fullName evidence="3">methionine--tRNA ligase</fullName>
        <ecNumber evidence="3">6.1.1.10</ecNumber>
    </recommendedName>
    <alternativeName>
        <fullName evidence="12">Methionyl-tRNA synthetase</fullName>
    </alternativeName>
</protein>
<evidence type="ECO:0000256" key="4">
    <source>
        <dbReference type="ARBA" id="ARBA00022490"/>
    </source>
</evidence>
<evidence type="ECO:0000256" key="5">
    <source>
        <dbReference type="ARBA" id="ARBA00022555"/>
    </source>
</evidence>
<dbReference type="InterPro" id="IPR002547">
    <property type="entry name" value="tRNA-bd_dom"/>
</dbReference>
<comment type="catalytic activity">
    <reaction evidence="13">
        <text>tRNA(Met) + L-methionine + ATP = L-methionyl-tRNA(Met) + AMP + diphosphate</text>
        <dbReference type="Rhea" id="RHEA:13481"/>
        <dbReference type="Rhea" id="RHEA-COMP:9667"/>
        <dbReference type="Rhea" id="RHEA-COMP:9698"/>
        <dbReference type="ChEBI" id="CHEBI:30616"/>
        <dbReference type="ChEBI" id="CHEBI:33019"/>
        <dbReference type="ChEBI" id="CHEBI:57844"/>
        <dbReference type="ChEBI" id="CHEBI:78442"/>
        <dbReference type="ChEBI" id="CHEBI:78530"/>
        <dbReference type="ChEBI" id="CHEBI:456215"/>
        <dbReference type="EC" id="6.1.1.10"/>
    </reaction>
</comment>
<comment type="subcellular location">
    <subcellularLocation>
        <location evidence="1">Cytoplasm</location>
    </subcellularLocation>
</comment>
<dbReference type="Pfam" id="PF01588">
    <property type="entry name" value="tRNA_bind"/>
    <property type="match status" value="1"/>
</dbReference>
<dbReference type="InterPro" id="IPR023458">
    <property type="entry name" value="Met-tRNA_ligase_1"/>
</dbReference>
<dbReference type="Gene3D" id="2.40.50.140">
    <property type="entry name" value="Nucleic acid-binding proteins"/>
    <property type="match status" value="1"/>
</dbReference>
<feature type="compositionally biased region" description="Basic and acidic residues" evidence="16">
    <location>
        <begin position="582"/>
        <end position="594"/>
    </location>
</feature>
<dbReference type="PANTHER" id="PTHR45765">
    <property type="entry name" value="METHIONINE--TRNA LIGASE"/>
    <property type="match status" value="1"/>
</dbReference>
<dbReference type="Proteomes" id="UP000030689">
    <property type="component" value="Unassembled WGS sequence"/>
</dbReference>
<dbReference type="NCBIfam" id="NF001100">
    <property type="entry name" value="PRK00133.1"/>
    <property type="match status" value="1"/>
</dbReference>
<evidence type="ECO:0000256" key="16">
    <source>
        <dbReference type="SAM" id="MobiDB-lite"/>
    </source>
</evidence>
<dbReference type="SUPFAM" id="SSF47323">
    <property type="entry name" value="Anticodon-binding domain of a subclass of class I aminoacyl-tRNA synthetases"/>
    <property type="match status" value="1"/>
</dbReference>
<gene>
    <name evidence="18" type="ORF">EUTSA_v10024450mg</name>
</gene>